<dbReference type="Gene3D" id="1.10.10.2230">
    <property type="match status" value="1"/>
</dbReference>
<dbReference type="OrthoDB" id="6332066at2759"/>
<organism evidence="4 5">
    <name type="scientific">Armadillidium nasatum</name>
    <dbReference type="NCBI Taxonomy" id="96803"/>
    <lineage>
        <taxon>Eukaryota</taxon>
        <taxon>Metazoa</taxon>
        <taxon>Ecdysozoa</taxon>
        <taxon>Arthropoda</taxon>
        <taxon>Crustacea</taxon>
        <taxon>Multicrustacea</taxon>
        <taxon>Malacostraca</taxon>
        <taxon>Eumalacostraca</taxon>
        <taxon>Peracarida</taxon>
        <taxon>Isopoda</taxon>
        <taxon>Oniscidea</taxon>
        <taxon>Crinocheta</taxon>
        <taxon>Armadillidiidae</taxon>
        <taxon>Armadillidium</taxon>
    </lineage>
</organism>
<keyword evidence="2" id="KW-0539">Nucleus</keyword>
<sequence>MVMHQILLKIPYLKLKELRQRLIMMNESKNSLWTHPLPSLKRCTICSQLLSSEDLMIYPGHPENAVDEFVALTDPKLSLFTGEENSIHDYDQRPQHKITAFNVYDKEGHLCPFDGGLIEKNVLLYFSGFLKPIYDENPSIEDGIPASEIGPINEWWISGFDGGERALIGFSTPFAEYILMEPSEVYSPFFNAVQEKIYLSKLVIELLIHTIEPSYEDLLLKIQTAVPPQGILSFSEDSLLRHAQFICDQVHNFDLAGEDGEERFILSPCIRSLINLAGVTLGKRRTTQLRVRKKIDMPKFTKATTTPLVMNLFESFFADQIGEQKKSLTVRRARCGFLKS</sequence>
<feature type="domain" description="RFTS" evidence="3">
    <location>
        <begin position="90"/>
        <end position="224"/>
    </location>
</feature>
<evidence type="ECO:0000313" key="5">
    <source>
        <dbReference type="Proteomes" id="UP000326759"/>
    </source>
</evidence>
<dbReference type="EMBL" id="SEYY01007812">
    <property type="protein sequence ID" value="KAB7502344.1"/>
    <property type="molecule type" value="Genomic_DNA"/>
</dbReference>
<dbReference type="GO" id="GO:0008168">
    <property type="term" value="F:methyltransferase activity"/>
    <property type="evidence" value="ECO:0007669"/>
    <property type="project" value="UniProtKB-KW"/>
</dbReference>
<evidence type="ECO:0000256" key="1">
    <source>
        <dbReference type="ARBA" id="ARBA00004123"/>
    </source>
</evidence>
<evidence type="ECO:0000259" key="3">
    <source>
        <dbReference type="Pfam" id="PF12047"/>
    </source>
</evidence>
<proteinExistence type="predicted"/>
<comment type="caution">
    <text evidence="4">The sequence shown here is derived from an EMBL/GenBank/DDBJ whole genome shotgun (WGS) entry which is preliminary data.</text>
</comment>
<dbReference type="Proteomes" id="UP000326759">
    <property type="component" value="Unassembled WGS sequence"/>
</dbReference>
<dbReference type="Pfam" id="PF12047">
    <property type="entry name" value="DNMT1-RFD"/>
    <property type="match status" value="1"/>
</dbReference>
<dbReference type="AlphaFoldDB" id="A0A5N5T6R8"/>
<dbReference type="GO" id="GO:0005634">
    <property type="term" value="C:nucleus"/>
    <property type="evidence" value="ECO:0007669"/>
    <property type="project" value="UniProtKB-SubCell"/>
</dbReference>
<keyword evidence="5" id="KW-1185">Reference proteome</keyword>
<comment type="subcellular location">
    <subcellularLocation>
        <location evidence="1">Nucleus</location>
    </subcellularLocation>
</comment>
<dbReference type="InterPro" id="IPR022702">
    <property type="entry name" value="Cytosine_MeTrfase1_RFD"/>
</dbReference>
<gene>
    <name evidence="4" type="primary">DNMT_0</name>
    <name evidence="4" type="ORF">Anas_13077</name>
</gene>
<accession>A0A5N5T6R8</accession>
<reference evidence="4 5" key="1">
    <citation type="journal article" date="2019" name="PLoS Biol.">
        <title>Sex chromosomes control vertical transmission of feminizing Wolbachia symbionts in an isopod.</title>
        <authorList>
            <person name="Becking T."/>
            <person name="Chebbi M.A."/>
            <person name="Giraud I."/>
            <person name="Moumen B."/>
            <person name="Laverre T."/>
            <person name="Caubet Y."/>
            <person name="Peccoud J."/>
            <person name="Gilbert C."/>
            <person name="Cordaux R."/>
        </authorList>
    </citation>
    <scope>NUCLEOTIDE SEQUENCE [LARGE SCALE GENOMIC DNA]</scope>
    <source>
        <strain evidence="4">ANa2</strain>
        <tissue evidence="4">Whole body excluding digestive tract and cuticle</tissue>
    </source>
</reference>
<keyword evidence="4" id="KW-0489">Methyltransferase</keyword>
<evidence type="ECO:0000313" key="4">
    <source>
        <dbReference type="EMBL" id="KAB7502344.1"/>
    </source>
</evidence>
<keyword evidence="4" id="KW-0808">Transferase</keyword>
<protein>
    <submittedName>
        <fullName evidence="4">DNA (Cytosine-5)-methyltransferase PliMCI</fullName>
    </submittedName>
</protein>
<name>A0A5N5T6R8_9CRUS</name>
<evidence type="ECO:0000256" key="2">
    <source>
        <dbReference type="ARBA" id="ARBA00023242"/>
    </source>
</evidence>
<dbReference type="GO" id="GO:0032259">
    <property type="term" value="P:methylation"/>
    <property type="evidence" value="ECO:0007669"/>
    <property type="project" value="UniProtKB-KW"/>
</dbReference>